<evidence type="ECO:0000313" key="8">
    <source>
        <dbReference type="Proteomes" id="UP000028725"/>
    </source>
</evidence>
<name>A0A085W2L4_9BACT</name>
<reference evidence="7 8" key="1">
    <citation type="submission" date="2014-04" db="EMBL/GenBank/DDBJ databases">
        <title>Genome assembly of Hyalangium minutum DSM 14724.</title>
        <authorList>
            <person name="Sharma G."/>
            <person name="Subramanian S."/>
        </authorList>
    </citation>
    <scope>NUCLEOTIDE SEQUENCE [LARGE SCALE GENOMIC DNA]</scope>
    <source>
        <strain evidence="7 8">DSM 14724</strain>
    </source>
</reference>
<dbReference type="Pfam" id="PF00149">
    <property type="entry name" value="Metallophos"/>
    <property type="match status" value="1"/>
</dbReference>
<evidence type="ECO:0000256" key="1">
    <source>
        <dbReference type="ARBA" id="ARBA00022475"/>
    </source>
</evidence>
<keyword evidence="4" id="KW-0472">Membrane</keyword>
<dbReference type="PANTHER" id="PTHR34990:SF2">
    <property type="entry name" value="BLL8164 PROTEIN"/>
    <property type="match status" value="1"/>
</dbReference>
<evidence type="ECO:0000259" key="6">
    <source>
        <dbReference type="Pfam" id="PF00149"/>
    </source>
</evidence>
<sequence>MRTVVLSDLHLGNGQGYDIFAGAHALPAFLDTLTREPTRVVLNGDSVDFLMNEDPLELQVERAVAQARALVASAPTAAVLEALGRVLAAGGEVVLRLGNHDVELALGEVQAVLREALGQPPEVAQRLRFQRGDAPWVLEVGGARVLLAHGEQHDTWNKVDYEHLPGPGAPEGTDAAGYRYSAGSLLVKRLLNPLKRQYGMRFADLLMPDFQGALLAAFAINPGAVRLAFQESSLRIGWQLLRRDMAPLTFGEEAEPDLGLAERVKEAGLTLEEQRALEEMMAGGGVHFGEDEPELLSARQKLGRSALQGYARMHRVVAGASSERYFDLEPMPSEWMEAQRLAQKYRAGAVLIGHTHAARWKQEEGLLYVNSGTWIELMRLPAPEAPDTVWADFLRELQRNPRLDSEHQRLARLVQRFTAVECQPHKQGGAEVSLVEWRQPSGLQVLGSTRVAPVAGER</sequence>
<dbReference type="STRING" id="394096.DB31_4370"/>
<keyword evidence="3" id="KW-0479">Metal-binding</keyword>
<dbReference type="InterPro" id="IPR004843">
    <property type="entry name" value="Calcineurin-like_PHP"/>
</dbReference>
<evidence type="ECO:0000256" key="2">
    <source>
        <dbReference type="ARBA" id="ARBA00022519"/>
    </source>
</evidence>
<keyword evidence="8" id="KW-1185">Reference proteome</keyword>
<comment type="caution">
    <text evidence="7">The sequence shown here is derived from an EMBL/GenBank/DDBJ whole genome shotgun (WGS) entry which is preliminary data.</text>
</comment>
<organism evidence="7 8">
    <name type="scientific">Hyalangium minutum</name>
    <dbReference type="NCBI Taxonomy" id="394096"/>
    <lineage>
        <taxon>Bacteria</taxon>
        <taxon>Pseudomonadati</taxon>
        <taxon>Myxococcota</taxon>
        <taxon>Myxococcia</taxon>
        <taxon>Myxococcales</taxon>
        <taxon>Cystobacterineae</taxon>
        <taxon>Archangiaceae</taxon>
        <taxon>Hyalangium</taxon>
    </lineage>
</organism>
<dbReference type="RefSeq" id="WP_044198146.1">
    <property type="nucleotide sequence ID" value="NZ_JMCB01000024.1"/>
</dbReference>
<keyword evidence="5" id="KW-0464">Manganese</keyword>
<gene>
    <name evidence="7" type="ORF">DB31_4370</name>
</gene>
<evidence type="ECO:0000256" key="3">
    <source>
        <dbReference type="ARBA" id="ARBA00022723"/>
    </source>
</evidence>
<keyword evidence="2" id="KW-0997">Cell inner membrane</keyword>
<dbReference type="PATRIC" id="fig|394096.3.peg.8102"/>
<dbReference type="InterPro" id="IPR043461">
    <property type="entry name" value="LpxH-like"/>
</dbReference>
<dbReference type="SUPFAM" id="SSF56300">
    <property type="entry name" value="Metallo-dependent phosphatases"/>
    <property type="match status" value="1"/>
</dbReference>
<dbReference type="GO" id="GO:0016020">
    <property type="term" value="C:membrane"/>
    <property type="evidence" value="ECO:0007669"/>
    <property type="project" value="GOC"/>
</dbReference>
<evidence type="ECO:0000256" key="5">
    <source>
        <dbReference type="ARBA" id="ARBA00023211"/>
    </source>
</evidence>
<dbReference type="EMBL" id="JMCB01000024">
    <property type="protein sequence ID" value="KFE61927.1"/>
    <property type="molecule type" value="Genomic_DNA"/>
</dbReference>
<evidence type="ECO:0000313" key="7">
    <source>
        <dbReference type="EMBL" id="KFE61927.1"/>
    </source>
</evidence>
<proteinExistence type="predicted"/>
<dbReference type="GO" id="GO:0046872">
    <property type="term" value="F:metal ion binding"/>
    <property type="evidence" value="ECO:0007669"/>
    <property type="project" value="UniProtKB-KW"/>
</dbReference>
<feature type="domain" description="Calcineurin-like phosphoesterase" evidence="6">
    <location>
        <begin position="1"/>
        <end position="161"/>
    </location>
</feature>
<dbReference type="Proteomes" id="UP000028725">
    <property type="component" value="Unassembled WGS sequence"/>
</dbReference>
<dbReference type="OrthoDB" id="8241491at2"/>
<dbReference type="PANTHER" id="PTHR34990">
    <property type="entry name" value="UDP-2,3-DIACYLGLUCOSAMINE HYDROLASE-RELATED"/>
    <property type="match status" value="1"/>
</dbReference>
<keyword evidence="1" id="KW-1003">Cell membrane</keyword>
<dbReference type="GO" id="GO:0008758">
    <property type="term" value="F:UDP-2,3-diacylglucosamine hydrolase activity"/>
    <property type="evidence" value="ECO:0007669"/>
    <property type="project" value="TreeGrafter"/>
</dbReference>
<protein>
    <recommendedName>
        <fullName evidence="6">Calcineurin-like phosphoesterase domain-containing protein</fullName>
    </recommendedName>
</protein>
<dbReference type="AlphaFoldDB" id="A0A085W2L4"/>
<accession>A0A085W2L4</accession>
<dbReference type="InterPro" id="IPR029052">
    <property type="entry name" value="Metallo-depent_PP-like"/>
</dbReference>
<dbReference type="GO" id="GO:0009245">
    <property type="term" value="P:lipid A biosynthetic process"/>
    <property type="evidence" value="ECO:0007669"/>
    <property type="project" value="TreeGrafter"/>
</dbReference>
<evidence type="ECO:0000256" key="4">
    <source>
        <dbReference type="ARBA" id="ARBA00023136"/>
    </source>
</evidence>